<keyword evidence="5 6" id="KW-0472">Membrane</keyword>
<name>G9NZ23_HYPAI</name>
<dbReference type="GO" id="GO:0022857">
    <property type="term" value="F:transmembrane transporter activity"/>
    <property type="evidence" value="ECO:0007669"/>
    <property type="project" value="InterPro"/>
</dbReference>
<evidence type="ECO:0000256" key="4">
    <source>
        <dbReference type="ARBA" id="ARBA00022989"/>
    </source>
</evidence>
<dbReference type="AlphaFoldDB" id="G9NZ23"/>
<comment type="caution">
    <text evidence="8">The sequence shown here is derived from an EMBL/GenBank/DDBJ whole genome shotgun (WGS) entry which is preliminary data.</text>
</comment>
<feature type="transmembrane region" description="Helical" evidence="6">
    <location>
        <begin position="40"/>
        <end position="57"/>
    </location>
</feature>
<dbReference type="OMA" id="WYEYHEL"/>
<dbReference type="SUPFAM" id="SSF103473">
    <property type="entry name" value="MFS general substrate transporter"/>
    <property type="match status" value="1"/>
</dbReference>
<dbReference type="InterPro" id="IPR011701">
    <property type="entry name" value="MFS"/>
</dbReference>
<dbReference type="InterPro" id="IPR036259">
    <property type="entry name" value="MFS_trans_sf"/>
</dbReference>
<gene>
    <name evidence="8" type="ORF">TRIATDRAFT_200050</name>
</gene>
<evidence type="ECO:0000256" key="6">
    <source>
        <dbReference type="SAM" id="Phobius"/>
    </source>
</evidence>
<feature type="transmembrane region" description="Helical" evidence="6">
    <location>
        <begin position="308"/>
        <end position="328"/>
    </location>
</feature>
<feature type="transmembrane region" description="Helical" evidence="6">
    <location>
        <begin position="137"/>
        <end position="160"/>
    </location>
</feature>
<proteinExistence type="predicted"/>
<feature type="transmembrane region" description="Helical" evidence="6">
    <location>
        <begin position="204"/>
        <end position="227"/>
    </location>
</feature>
<feature type="domain" description="Major facilitator superfamily (MFS) profile" evidence="7">
    <location>
        <begin position="46"/>
        <end position="397"/>
    </location>
</feature>
<feature type="transmembrane region" description="Helical" evidence="6">
    <location>
        <begin position="365"/>
        <end position="389"/>
    </location>
</feature>
<feature type="transmembrane region" description="Helical" evidence="6">
    <location>
        <begin position="83"/>
        <end position="105"/>
    </location>
</feature>
<evidence type="ECO:0000313" key="9">
    <source>
        <dbReference type="Proteomes" id="UP000005426"/>
    </source>
</evidence>
<keyword evidence="3 6" id="KW-0812">Transmembrane</keyword>
<keyword evidence="9" id="KW-1185">Reference proteome</keyword>
<dbReference type="PANTHER" id="PTHR43791">
    <property type="entry name" value="PERMEASE-RELATED"/>
    <property type="match status" value="1"/>
</dbReference>
<comment type="subcellular location">
    <subcellularLocation>
        <location evidence="1">Membrane</location>
        <topology evidence="1">Multi-pass membrane protein</topology>
    </subcellularLocation>
</comment>
<organism evidence="8 9">
    <name type="scientific">Hypocrea atroviridis (strain ATCC 20476 / IMI 206040)</name>
    <name type="common">Trichoderma atroviride</name>
    <dbReference type="NCBI Taxonomy" id="452589"/>
    <lineage>
        <taxon>Eukaryota</taxon>
        <taxon>Fungi</taxon>
        <taxon>Dikarya</taxon>
        <taxon>Ascomycota</taxon>
        <taxon>Pezizomycotina</taxon>
        <taxon>Sordariomycetes</taxon>
        <taxon>Hypocreomycetidae</taxon>
        <taxon>Hypocreales</taxon>
        <taxon>Hypocreaceae</taxon>
        <taxon>Trichoderma</taxon>
    </lineage>
</organism>
<evidence type="ECO:0000259" key="7">
    <source>
        <dbReference type="PROSITE" id="PS50850"/>
    </source>
</evidence>
<evidence type="ECO:0000256" key="3">
    <source>
        <dbReference type="ARBA" id="ARBA00022692"/>
    </source>
</evidence>
<dbReference type="PROSITE" id="PS50850">
    <property type="entry name" value="MFS"/>
    <property type="match status" value="1"/>
</dbReference>
<evidence type="ECO:0000256" key="1">
    <source>
        <dbReference type="ARBA" id="ARBA00004141"/>
    </source>
</evidence>
<dbReference type="GO" id="GO:0016020">
    <property type="term" value="C:membrane"/>
    <property type="evidence" value="ECO:0007669"/>
    <property type="project" value="UniProtKB-SubCell"/>
</dbReference>
<dbReference type="EMBL" id="ABDG02000025">
    <property type="protein sequence ID" value="EHK44574.1"/>
    <property type="molecule type" value="Genomic_DNA"/>
</dbReference>
<dbReference type="InterPro" id="IPR020846">
    <property type="entry name" value="MFS_dom"/>
</dbReference>
<dbReference type="Gene3D" id="1.20.1250.20">
    <property type="entry name" value="MFS general substrate transporter like domains"/>
    <property type="match status" value="1"/>
</dbReference>
<keyword evidence="2" id="KW-0813">Transport</keyword>
<feature type="transmembrane region" description="Helical" evidence="6">
    <location>
        <begin position="172"/>
        <end position="192"/>
    </location>
</feature>
<dbReference type="Pfam" id="PF07690">
    <property type="entry name" value="MFS_1"/>
    <property type="match status" value="1"/>
</dbReference>
<dbReference type="Proteomes" id="UP000005426">
    <property type="component" value="Unassembled WGS sequence"/>
</dbReference>
<feature type="transmembrane region" description="Helical" evidence="6">
    <location>
        <begin position="112"/>
        <end position="131"/>
    </location>
</feature>
<protein>
    <recommendedName>
        <fullName evidence="7">Major facilitator superfamily (MFS) profile domain-containing protein</fullName>
    </recommendedName>
</protein>
<evidence type="ECO:0000313" key="8">
    <source>
        <dbReference type="EMBL" id="EHK44574.1"/>
    </source>
</evidence>
<feature type="transmembrane region" description="Helical" evidence="6">
    <location>
        <begin position="340"/>
        <end position="359"/>
    </location>
</feature>
<dbReference type="OrthoDB" id="2985014at2759"/>
<accession>G9NZ23</accession>
<evidence type="ECO:0000256" key="5">
    <source>
        <dbReference type="ARBA" id="ARBA00023136"/>
    </source>
</evidence>
<evidence type="ECO:0000256" key="2">
    <source>
        <dbReference type="ARBA" id="ARBA00022448"/>
    </source>
</evidence>
<dbReference type="HOGENOM" id="CLU_001265_0_1_1"/>
<feature type="transmembrane region" description="Helical" evidence="6">
    <location>
        <begin position="266"/>
        <end position="288"/>
    </location>
</feature>
<reference evidence="8 9" key="1">
    <citation type="journal article" date="2011" name="Genome Biol.">
        <title>Comparative genome sequence analysis underscores mycoparasitism as the ancestral life style of Trichoderma.</title>
        <authorList>
            <person name="Kubicek C.P."/>
            <person name="Herrera-Estrella A."/>
            <person name="Seidl-Seiboth V."/>
            <person name="Martinez D.A."/>
            <person name="Druzhinina I.S."/>
            <person name="Thon M."/>
            <person name="Zeilinger S."/>
            <person name="Casas-Flores S."/>
            <person name="Horwitz B.A."/>
            <person name="Mukherjee P.K."/>
            <person name="Mukherjee M."/>
            <person name="Kredics L."/>
            <person name="Alcaraz L.D."/>
            <person name="Aerts A."/>
            <person name="Antal Z."/>
            <person name="Atanasova L."/>
            <person name="Cervantes-Badillo M.G."/>
            <person name="Challacombe J."/>
            <person name="Chertkov O."/>
            <person name="McCluskey K."/>
            <person name="Coulpier F."/>
            <person name="Deshpande N."/>
            <person name="von Doehren H."/>
            <person name="Ebbole D.J."/>
            <person name="Esquivel-Naranjo E.U."/>
            <person name="Fekete E."/>
            <person name="Flipphi M."/>
            <person name="Glaser F."/>
            <person name="Gomez-Rodriguez E.Y."/>
            <person name="Gruber S."/>
            <person name="Han C."/>
            <person name="Henrissat B."/>
            <person name="Hermosa R."/>
            <person name="Hernandez-Onate M."/>
            <person name="Karaffa L."/>
            <person name="Kosti I."/>
            <person name="Le Crom S."/>
            <person name="Lindquist E."/>
            <person name="Lucas S."/>
            <person name="Luebeck M."/>
            <person name="Luebeck P.S."/>
            <person name="Margeot A."/>
            <person name="Metz B."/>
            <person name="Misra M."/>
            <person name="Nevalainen H."/>
            <person name="Omann M."/>
            <person name="Packer N."/>
            <person name="Perrone G."/>
            <person name="Uresti-Rivera E.E."/>
            <person name="Salamov A."/>
            <person name="Schmoll M."/>
            <person name="Seiboth B."/>
            <person name="Shapiro H."/>
            <person name="Sukno S."/>
            <person name="Tamayo-Ramos J.A."/>
            <person name="Tisch D."/>
            <person name="Wiest A."/>
            <person name="Wilkinson H.H."/>
            <person name="Zhang M."/>
            <person name="Coutinho P.M."/>
            <person name="Kenerley C.M."/>
            <person name="Monte E."/>
            <person name="Baker S.E."/>
            <person name="Grigoriev I.V."/>
        </authorList>
    </citation>
    <scope>NUCLEOTIDE SEQUENCE [LARGE SCALE GENOMIC DNA]</scope>
    <source>
        <strain evidence="9">ATCC 20476 / IMI 206040</strain>
    </source>
</reference>
<dbReference type="eggNOG" id="KOG2533">
    <property type="taxonomic scope" value="Eukaryota"/>
</dbReference>
<dbReference type="PANTHER" id="PTHR43791:SF36">
    <property type="entry name" value="TRANSPORTER, PUTATIVE (AFU_ORTHOLOGUE AFUA_6G08340)-RELATED"/>
    <property type="match status" value="1"/>
</dbReference>
<sequence length="397" mass="43962">MSNNTPEDSRTEAKDETLISHIEGPIDSTINEKERKKLKLKLDLFVLPLISSVYFFGSMDRSDLANAQIAGLEDELHLSPKDYANASSMFLVSYVLFQLPGTLLIKKIRAPVQFFGAMLTWGVLTVLTILVKSSGQLIAMRFLIGAAEAFVQGGAFYLSFWYEYHELATRAAIFFSTSTLAGAFNGLLSYGISKNLDGVNGWRAWKWIFLIEGVLPIGFAFIVLAFLPASPSEVRYGFSEAEKDELVKRSKRSHNSSEVRVQPKKILELLLSIHFWLFTILYCTALFTISSLSNFLPALIRGFGYSSIGAQLFTVIVYGCACLGILLFSRIADKTNARGLTVALSTIGGIAGYAMLIGLENRDARFAATCIIAFCMYPKVVLVISWAAMNFVGYTRR</sequence>
<keyword evidence="4 6" id="KW-1133">Transmembrane helix</keyword>